<sequence length="180" mass="20776">MKQAMKTNYICPIAPTLCIDNVDIEPKVHDLSVGNHSHTYRGTWGYIHLPDLDSVKTLDSYELTLSAYQDPIHNLDFLVIEPRMFLLTAKEVESNVAVWKSQIAKVLMNYQAEPANITKATPTKPPPLEQISRKKPEIHMLKLMVWHSYGDQTDETSLRREHSTRGWWECEQKNNSRMGK</sequence>
<evidence type="ECO:0000313" key="2">
    <source>
        <dbReference type="Proteomes" id="UP000054564"/>
    </source>
</evidence>
<dbReference type="Proteomes" id="UP000054564">
    <property type="component" value="Unassembled WGS sequence"/>
</dbReference>
<gene>
    <name evidence="1" type="ORF">PSTG_10585</name>
</gene>
<evidence type="ECO:0000313" key="1">
    <source>
        <dbReference type="EMBL" id="KNE96168.1"/>
    </source>
</evidence>
<proteinExistence type="predicted"/>
<comment type="caution">
    <text evidence="1">The sequence shown here is derived from an EMBL/GenBank/DDBJ whole genome shotgun (WGS) entry which is preliminary data.</text>
</comment>
<dbReference type="AlphaFoldDB" id="A0A0L0VA61"/>
<organism evidence="1 2">
    <name type="scientific">Puccinia striiformis f. sp. tritici PST-78</name>
    <dbReference type="NCBI Taxonomy" id="1165861"/>
    <lineage>
        <taxon>Eukaryota</taxon>
        <taxon>Fungi</taxon>
        <taxon>Dikarya</taxon>
        <taxon>Basidiomycota</taxon>
        <taxon>Pucciniomycotina</taxon>
        <taxon>Pucciniomycetes</taxon>
        <taxon>Pucciniales</taxon>
        <taxon>Pucciniaceae</taxon>
        <taxon>Puccinia</taxon>
    </lineage>
</organism>
<protein>
    <submittedName>
        <fullName evidence="1">Uncharacterized protein</fullName>
    </submittedName>
</protein>
<keyword evidence="2" id="KW-1185">Reference proteome</keyword>
<name>A0A0L0VA61_9BASI</name>
<reference evidence="2" key="1">
    <citation type="submission" date="2014-03" db="EMBL/GenBank/DDBJ databases">
        <title>The Genome Sequence of Puccinia striiformis f. sp. tritici PST-78.</title>
        <authorList>
            <consortium name="The Broad Institute Genome Sequencing Platform"/>
            <person name="Cuomo C."/>
            <person name="Hulbert S."/>
            <person name="Chen X."/>
            <person name="Walker B."/>
            <person name="Young S.K."/>
            <person name="Zeng Q."/>
            <person name="Gargeya S."/>
            <person name="Fitzgerald M."/>
            <person name="Haas B."/>
            <person name="Abouelleil A."/>
            <person name="Alvarado L."/>
            <person name="Arachchi H.M."/>
            <person name="Berlin A.M."/>
            <person name="Chapman S.B."/>
            <person name="Goldberg J."/>
            <person name="Griggs A."/>
            <person name="Gujja S."/>
            <person name="Hansen M."/>
            <person name="Howarth C."/>
            <person name="Imamovic A."/>
            <person name="Larimer J."/>
            <person name="McCowan C."/>
            <person name="Montmayeur A."/>
            <person name="Murphy C."/>
            <person name="Neiman D."/>
            <person name="Pearson M."/>
            <person name="Priest M."/>
            <person name="Roberts A."/>
            <person name="Saif S."/>
            <person name="Shea T."/>
            <person name="Sisk P."/>
            <person name="Sykes S."/>
            <person name="Wortman J."/>
            <person name="Nusbaum C."/>
            <person name="Birren B."/>
        </authorList>
    </citation>
    <scope>NUCLEOTIDE SEQUENCE [LARGE SCALE GENOMIC DNA]</scope>
    <source>
        <strain evidence="2">race PST-78</strain>
    </source>
</reference>
<accession>A0A0L0VA61</accession>
<dbReference type="EMBL" id="AJIL01000086">
    <property type="protein sequence ID" value="KNE96168.1"/>
    <property type="molecule type" value="Genomic_DNA"/>
</dbReference>